<dbReference type="AlphaFoldDB" id="A0A0D2Y3U3"/>
<sequence length="334" mass="39237">MCDDRSFNRLLMRQRPQSHHTNLALPLRGARDYRASDYQSPAANQYNEAVGQCATLTSDEWQGSTTEANPHHRNSCWYPAPAYDHLKLELLQLSTDLFRRWMPGVEYIAPPEDRLQPQERFRTPRRYSSRRQVKQEDDIDDEEFVFVSYAPPRTKAFFHFACPFYIHDPEKHQQCLLTDGLKSIEGVIEHVMKHHSRSPYCSRCYQKFNSLIDRDDHILSGRCKKRYPDPTDGVNEDQKALMIRANDQYLSEKRRWNRMWSITFPATEWPRSPYLDRGLGLKTSMARDFWGLYGVQLVSEIVEHQKLPDTQESNAHSALYELGLQDLLNIIIQE</sequence>
<dbReference type="VEuPathDB" id="FungiDB:FOXG_10945"/>
<accession>A0A0D2Y3U3</accession>
<evidence type="ECO:0000313" key="1">
    <source>
        <dbReference type="EnsemblFungi" id="FOXG_10945P0"/>
    </source>
</evidence>
<proteinExistence type="predicted"/>
<gene>
    <name evidence="1" type="primary">28952379</name>
</gene>
<name>A0A0D2Y3U3_FUSOF</name>
<dbReference type="PANTHER" id="PTHR38166">
    <property type="entry name" value="C2H2-TYPE DOMAIN-CONTAINING PROTEIN-RELATED"/>
    <property type="match status" value="1"/>
</dbReference>
<dbReference type="PANTHER" id="PTHR38166:SF1">
    <property type="entry name" value="C2H2-TYPE DOMAIN-CONTAINING PROTEIN"/>
    <property type="match status" value="1"/>
</dbReference>
<reference evidence="2" key="1">
    <citation type="journal article" date="2012" name="Mol. Plant Microbe Interact.">
        <title>A highly conserved effector in Fusarium oxysporum is required for full virulence on Arabidopsis.</title>
        <authorList>
            <person name="Thatcher L.F."/>
            <person name="Gardiner D.M."/>
            <person name="Kazan K."/>
            <person name="Manners J."/>
        </authorList>
    </citation>
    <scope>NUCLEOTIDE SEQUENCE [LARGE SCALE GENOMIC DNA]</scope>
    <source>
        <strain evidence="2">Fo5176</strain>
    </source>
</reference>
<dbReference type="Proteomes" id="UP000002489">
    <property type="component" value="Unassembled WGS sequence"/>
</dbReference>
<protein>
    <submittedName>
        <fullName evidence="1">Uncharacterized protein</fullName>
    </submittedName>
</protein>
<dbReference type="EnsemblFungi" id="FOXG_10945T0">
    <property type="protein sequence ID" value="FOXG_10945P0"/>
    <property type="gene ID" value="FOXG_10945"/>
</dbReference>
<organism evidence="1 2">
    <name type="scientific">Fusarium oxysporum (strain Fo5176)</name>
    <name type="common">Fusarium vascular wilt</name>
    <dbReference type="NCBI Taxonomy" id="660025"/>
    <lineage>
        <taxon>Eukaryota</taxon>
        <taxon>Fungi</taxon>
        <taxon>Dikarya</taxon>
        <taxon>Ascomycota</taxon>
        <taxon>Pezizomycotina</taxon>
        <taxon>Sordariomycetes</taxon>
        <taxon>Hypocreomycetidae</taxon>
        <taxon>Hypocreales</taxon>
        <taxon>Nectriaceae</taxon>
        <taxon>Fusarium</taxon>
        <taxon>Fusarium oxysporum species complex</taxon>
    </lineage>
</organism>
<reference evidence="1" key="2">
    <citation type="submission" date="2025-08" db="UniProtKB">
        <authorList>
            <consortium name="EnsemblFungi"/>
        </authorList>
    </citation>
    <scope>IDENTIFICATION</scope>
    <source>
        <strain evidence="1">4287 / CBS 123668 / FGSC 9935 / NRRL 34936</strain>
    </source>
</reference>
<evidence type="ECO:0000313" key="2">
    <source>
        <dbReference type="Proteomes" id="UP000002489"/>
    </source>
</evidence>